<dbReference type="EMBL" id="BAAASJ010000030">
    <property type="protein sequence ID" value="GAA2633405.1"/>
    <property type="molecule type" value="Genomic_DNA"/>
</dbReference>
<evidence type="ECO:0000313" key="3">
    <source>
        <dbReference type="EMBL" id="GAA2633405.1"/>
    </source>
</evidence>
<dbReference type="Pfam" id="PF04205">
    <property type="entry name" value="FMN_bind"/>
    <property type="match status" value="1"/>
</dbReference>
<gene>
    <name evidence="3" type="ORF">GCM10010307_27670</name>
</gene>
<organism evidence="3 4">
    <name type="scientific">Streptomyces vastus</name>
    <dbReference type="NCBI Taxonomy" id="285451"/>
    <lineage>
        <taxon>Bacteria</taxon>
        <taxon>Bacillati</taxon>
        <taxon>Actinomycetota</taxon>
        <taxon>Actinomycetes</taxon>
        <taxon>Kitasatosporales</taxon>
        <taxon>Streptomycetaceae</taxon>
        <taxon>Streptomyces</taxon>
    </lineage>
</organism>
<evidence type="ECO:0000313" key="4">
    <source>
        <dbReference type="Proteomes" id="UP001500151"/>
    </source>
</evidence>
<feature type="domain" description="FMN-binding" evidence="2">
    <location>
        <begin position="164"/>
        <end position="242"/>
    </location>
</feature>
<proteinExistence type="predicted"/>
<feature type="region of interest" description="Disordered" evidence="1">
    <location>
        <begin position="92"/>
        <end position="165"/>
    </location>
</feature>
<dbReference type="Proteomes" id="UP001500151">
    <property type="component" value="Unassembled WGS sequence"/>
</dbReference>
<evidence type="ECO:0000256" key="1">
    <source>
        <dbReference type="SAM" id="MobiDB-lite"/>
    </source>
</evidence>
<feature type="compositionally biased region" description="Basic and acidic residues" evidence="1">
    <location>
        <begin position="188"/>
        <end position="197"/>
    </location>
</feature>
<dbReference type="Gene3D" id="3.90.1010.20">
    <property type="match status" value="1"/>
</dbReference>
<protein>
    <recommendedName>
        <fullName evidence="2">FMN-binding domain-containing protein</fullName>
    </recommendedName>
</protein>
<feature type="compositionally biased region" description="Low complexity" evidence="1">
    <location>
        <begin position="117"/>
        <end position="162"/>
    </location>
</feature>
<keyword evidence="4" id="KW-1185">Reference proteome</keyword>
<dbReference type="SMART" id="SM00900">
    <property type="entry name" value="FMN_bind"/>
    <property type="match status" value="1"/>
</dbReference>
<comment type="caution">
    <text evidence="3">The sequence shown here is derived from an EMBL/GenBank/DDBJ whole genome shotgun (WGS) entry which is preliminary data.</text>
</comment>
<feature type="compositionally biased region" description="Low complexity" evidence="1">
    <location>
        <begin position="93"/>
        <end position="104"/>
    </location>
</feature>
<reference evidence="4" key="1">
    <citation type="journal article" date="2019" name="Int. J. Syst. Evol. Microbiol.">
        <title>The Global Catalogue of Microorganisms (GCM) 10K type strain sequencing project: providing services to taxonomists for standard genome sequencing and annotation.</title>
        <authorList>
            <consortium name="The Broad Institute Genomics Platform"/>
            <consortium name="The Broad Institute Genome Sequencing Center for Infectious Disease"/>
            <person name="Wu L."/>
            <person name="Ma J."/>
        </authorList>
    </citation>
    <scope>NUCLEOTIDE SEQUENCE [LARGE SCALE GENOMIC DNA]</scope>
    <source>
        <strain evidence="4">JCM 4524</strain>
    </source>
</reference>
<feature type="compositionally biased region" description="Polar residues" evidence="1">
    <location>
        <begin position="198"/>
        <end position="210"/>
    </location>
</feature>
<sequence length="244" mass="24911">MLTGRSFLSSVKSFFAFPASHFTALPLDRDTSHAGCAGTPMRKKHPFRRVLLATVGTVSGIVLLLALKPTTDPALGNADAPTPALTADVTAFPSSSVSSQSPSASPSPPKTSEKGRTPSPSSRSAAPPDPASSAPAKTSSAPSAPKTTSAAPTTRTVTGTTAQTKYGPVQVRITLTGSRITGATAVRSPDETPRSKEISSTAVPKLNQETLEAQSADIDTVSGATYTSAGYEQSLQSALDRAGV</sequence>
<evidence type="ECO:0000259" key="2">
    <source>
        <dbReference type="SMART" id="SM00900"/>
    </source>
</evidence>
<feature type="region of interest" description="Disordered" evidence="1">
    <location>
        <begin position="179"/>
        <end position="210"/>
    </location>
</feature>
<accession>A0ABP6D1N9</accession>
<name>A0ABP6D1N9_9ACTN</name>
<dbReference type="InterPro" id="IPR007329">
    <property type="entry name" value="FMN-bd"/>
</dbReference>